<dbReference type="GO" id="GO:0042953">
    <property type="term" value="P:lipoprotein transport"/>
    <property type="evidence" value="ECO:0007669"/>
    <property type="project" value="InterPro"/>
</dbReference>
<keyword evidence="2" id="KW-0813">Transport</keyword>
<reference evidence="10" key="1">
    <citation type="submission" date="2016-10" db="EMBL/GenBank/DDBJ databases">
        <authorList>
            <person name="de Groot N.N."/>
        </authorList>
    </citation>
    <scope>NUCLEOTIDE SEQUENCE</scope>
</reference>
<proteinExistence type="predicted"/>
<keyword evidence="4 7" id="KW-0812">Transmembrane</keyword>
<evidence type="ECO:0000259" key="9">
    <source>
        <dbReference type="Pfam" id="PF12704"/>
    </source>
</evidence>
<keyword evidence="3" id="KW-1003">Cell membrane</keyword>
<feature type="transmembrane region" description="Helical" evidence="7">
    <location>
        <begin position="377"/>
        <end position="396"/>
    </location>
</feature>
<gene>
    <name evidence="10" type="ORF">MNB_SUP05-7-950</name>
</gene>
<keyword evidence="5 7" id="KW-1133">Transmembrane helix</keyword>
<dbReference type="PANTHER" id="PTHR30489">
    <property type="entry name" value="LIPOPROTEIN-RELEASING SYSTEM TRANSMEMBRANE PROTEIN LOLE"/>
    <property type="match status" value="1"/>
</dbReference>
<feature type="domain" description="MacB-like periplasmic core" evidence="9">
    <location>
        <begin position="25"/>
        <end position="236"/>
    </location>
</feature>
<keyword evidence="6 7" id="KW-0472">Membrane</keyword>
<keyword evidence="10" id="KW-0449">Lipoprotein</keyword>
<evidence type="ECO:0000313" key="10">
    <source>
        <dbReference type="EMBL" id="SFV85306.1"/>
    </source>
</evidence>
<dbReference type="GO" id="GO:0098797">
    <property type="term" value="C:plasma membrane protein complex"/>
    <property type="evidence" value="ECO:0007669"/>
    <property type="project" value="TreeGrafter"/>
</dbReference>
<name>A0A1W1DUJ3_9ZZZZ</name>
<dbReference type="InterPro" id="IPR025857">
    <property type="entry name" value="MacB_PCD"/>
</dbReference>
<dbReference type="NCBIfam" id="TIGR02212">
    <property type="entry name" value="lolCE"/>
    <property type="match status" value="1"/>
</dbReference>
<evidence type="ECO:0000256" key="1">
    <source>
        <dbReference type="ARBA" id="ARBA00004651"/>
    </source>
</evidence>
<sequence length="411" mass="45291">MSVEFTISNQYLRSNRKKGFVSFISGVSMMGLILGVMTLITVLSVMNGFHKELRDRVLSAISHSTISEYGGTLNNWQELRLTINKNPQVIDSSPYIERYGLLSINGRAQGISVRGVDPDLEKNTSILLDNIKDGNSDLEGSKILIGSGLALKLSAIVGDKITLLTPEISASIIGIQPRFKRFTVSGIFDAGINEYDNNLAFIHLDQAQKLYSMKGLVSGIRLKVDDLFQAKQITNKVVKGLDSARYYGVDWMQKKANFIKALNLEKQMIGIILSLIIAVAAFNIVSMMVMVVTDKKADIAILRTIGMTPQRIVRVFFYQGLTIGVVGIVVGVILGIVLSLNIESVVSSIESMLGFQFFPKDVFYINRFPSEIHLIDVIKVAIGAFILVILASIYPAKRAGKVEISKVLNHE</sequence>
<accession>A0A1W1DUJ3</accession>
<evidence type="ECO:0000256" key="6">
    <source>
        <dbReference type="ARBA" id="ARBA00023136"/>
    </source>
</evidence>
<dbReference type="EMBL" id="FPHW01000202">
    <property type="protein sequence ID" value="SFV85306.1"/>
    <property type="molecule type" value="Genomic_DNA"/>
</dbReference>
<dbReference type="AlphaFoldDB" id="A0A1W1DUJ3"/>
<feature type="transmembrane region" description="Helical" evidence="7">
    <location>
        <begin position="312"/>
        <end position="338"/>
    </location>
</feature>
<evidence type="ECO:0000256" key="7">
    <source>
        <dbReference type="SAM" id="Phobius"/>
    </source>
</evidence>
<protein>
    <submittedName>
        <fullName evidence="10">Lipoprotein releasing system transmembrane protein LolE</fullName>
    </submittedName>
</protein>
<dbReference type="InterPro" id="IPR003838">
    <property type="entry name" value="ABC3_permease_C"/>
</dbReference>
<comment type="subcellular location">
    <subcellularLocation>
        <location evidence="1">Cell membrane</location>
        <topology evidence="1">Multi-pass membrane protein</topology>
    </subcellularLocation>
</comment>
<organism evidence="10">
    <name type="scientific">hydrothermal vent metagenome</name>
    <dbReference type="NCBI Taxonomy" id="652676"/>
    <lineage>
        <taxon>unclassified sequences</taxon>
        <taxon>metagenomes</taxon>
        <taxon>ecological metagenomes</taxon>
    </lineage>
</organism>
<evidence type="ECO:0000256" key="3">
    <source>
        <dbReference type="ARBA" id="ARBA00022475"/>
    </source>
</evidence>
<dbReference type="GO" id="GO:0044874">
    <property type="term" value="P:lipoprotein localization to outer membrane"/>
    <property type="evidence" value="ECO:0007669"/>
    <property type="project" value="TreeGrafter"/>
</dbReference>
<evidence type="ECO:0000256" key="5">
    <source>
        <dbReference type="ARBA" id="ARBA00022989"/>
    </source>
</evidence>
<feature type="domain" description="ABC3 transporter permease C-terminal" evidence="8">
    <location>
        <begin position="271"/>
        <end position="403"/>
    </location>
</feature>
<dbReference type="InterPro" id="IPR011925">
    <property type="entry name" value="LolCE_TM"/>
</dbReference>
<evidence type="ECO:0000256" key="2">
    <source>
        <dbReference type="ARBA" id="ARBA00022448"/>
    </source>
</evidence>
<dbReference type="Pfam" id="PF12704">
    <property type="entry name" value="MacB_PCD"/>
    <property type="match status" value="1"/>
</dbReference>
<dbReference type="PANTHER" id="PTHR30489:SF0">
    <property type="entry name" value="LIPOPROTEIN-RELEASING SYSTEM TRANSMEMBRANE PROTEIN LOLE"/>
    <property type="match status" value="1"/>
</dbReference>
<dbReference type="Pfam" id="PF02687">
    <property type="entry name" value="FtsX"/>
    <property type="match status" value="1"/>
</dbReference>
<evidence type="ECO:0000256" key="4">
    <source>
        <dbReference type="ARBA" id="ARBA00022692"/>
    </source>
</evidence>
<evidence type="ECO:0000259" key="8">
    <source>
        <dbReference type="Pfam" id="PF02687"/>
    </source>
</evidence>
<feature type="transmembrane region" description="Helical" evidence="7">
    <location>
        <begin position="268"/>
        <end position="292"/>
    </location>
</feature>
<dbReference type="InterPro" id="IPR051447">
    <property type="entry name" value="Lipoprotein-release_system"/>
</dbReference>
<feature type="transmembrane region" description="Helical" evidence="7">
    <location>
        <begin position="20"/>
        <end position="46"/>
    </location>
</feature>